<organism evidence="3 4">
    <name type="scientific">Termitidicoccus mucosus</name>
    <dbReference type="NCBI Taxonomy" id="1184151"/>
    <lineage>
        <taxon>Bacteria</taxon>
        <taxon>Pseudomonadati</taxon>
        <taxon>Verrucomicrobiota</taxon>
        <taxon>Opitutia</taxon>
        <taxon>Opitutales</taxon>
        <taxon>Opitutaceae</taxon>
        <taxon>Termitidicoccus</taxon>
    </lineage>
</organism>
<evidence type="ECO:0000313" key="4">
    <source>
        <dbReference type="Proteomes" id="UP000078486"/>
    </source>
</evidence>
<feature type="region of interest" description="Disordered" evidence="1">
    <location>
        <begin position="34"/>
        <end position="63"/>
    </location>
</feature>
<comment type="caution">
    <text evidence="3">The sequence shown here is derived from an EMBL/GenBank/DDBJ whole genome shotgun (WGS) entry which is preliminary data.</text>
</comment>
<feature type="transmembrane region" description="Helical" evidence="2">
    <location>
        <begin position="72"/>
        <end position="90"/>
    </location>
</feature>
<dbReference type="AlphaFoldDB" id="A0A178IEX6"/>
<dbReference type="NCBIfam" id="TIGR01167">
    <property type="entry name" value="LPXTG_anchor"/>
    <property type="match status" value="1"/>
</dbReference>
<sequence length="95" mass="9674">MADNSNTAANGIEWTGILTKGLDVVGDIIGAKYGQQATPTPQPTTLNPTNPGSTGQPAANAPAAQTGGINKIIIAVFGGVLLFGLGALLFSRRRR</sequence>
<dbReference type="STRING" id="1184151.AW736_21905"/>
<dbReference type="EMBL" id="LRRQ01000167">
    <property type="protein sequence ID" value="OAM87576.1"/>
    <property type="molecule type" value="Genomic_DNA"/>
</dbReference>
<reference evidence="3 4" key="1">
    <citation type="submission" date="2016-01" db="EMBL/GenBank/DDBJ databases">
        <title>High potential of lignocellulose degradation of a new Verrucomicrobia species.</title>
        <authorList>
            <person name="Wang Y."/>
            <person name="Shi Y."/>
            <person name="Qiu Z."/>
            <person name="Liu S."/>
            <person name="Yang H."/>
        </authorList>
    </citation>
    <scope>NUCLEOTIDE SEQUENCE [LARGE SCALE GENOMIC DNA]</scope>
    <source>
        <strain evidence="3 4">TSB47</strain>
    </source>
</reference>
<evidence type="ECO:0000256" key="1">
    <source>
        <dbReference type="SAM" id="MobiDB-lite"/>
    </source>
</evidence>
<proteinExistence type="predicted"/>
<dbReference type="RefSeq" id="WP_068772445.1">
    <property type="nucleotide sequence ID" value="NZ_CP109796.1"/>
</dbReference>
<evidence type="ECO:0000256" key="2">
    <source>
        <dbReference type="SAM" id="Phobius"/>
    </source>
</evidence>
<protein>
    <submittedName>
        <fullName evidence="3">Uncharacterized protein</fullName>
    </submittedName>
</protein>
<keyword evidence="2" id="KW-1133">Transmembrane helix</keyword>
<keyword evidence="2" id="KW-0812">Transmembrane</keyword>
<keyword evidence="4" id="KW-1185">Reference proteome</keyword>
<name>A0A178IEX6_9BACT</name>
<keyword evidence="2" id="KW-0472">Membrane</keyword>
<evidence type="ECO:0000313" key="3">
    <source>
        <dbReference type="EMBL" id="OAM87576.1"/>
    </source>
</evidence>
<gene>
    <name evidence="3" type="ORF">AW736_21905</name>
</gene>
<accession>A0A178IEX6</accession>
<dbReference type="Proteomes" id="UP000078486">
    <property type="component" value="Unassembled WGS sequence"/>
</dbReference>